<accession>A0A1W2AH53</accession>
<dbReference type="RefSeq" id="WP_084234419.1">
    <property type="nucleotide sequence ID" value="NZ_FWXW01000004.1"/>
</dbReference>
<evidence type="ECO:0000259" key="4">
    <source>
        <dbReference type="PROSITE" id="PS50995"/>
    </source>
</evidence>
<dbReference type="InterPro" id="IPR011991">
    <property type="entry name" value="ArsR-like_HTH"/>
</dbReference>
<dbReference type="STRING" id="1122930.SAMN02745168_1720"/>
<reference evidence="5 6" key="1">
    <citation type="submission" date="2017-04" db="EMBL/GenBank/DDBJ databases">
        <authorList>
            <person name="Afonso C.L."/>
            <person name="Miller P.J."/>
            <person name="Scott M.A."/>
            <person name="Spackman E."/>
            <person name="Goraichik I."/>
            <person name="Dimitrov K.M."/>
            <person name="Suarez D.L."/>
            <person name="Swayne D.E."/>
        </authorList>
    </citation>
    <scope>NUCLEOTIDE SEQUENCE [LARGE SCALE GENOMIC DNA]</scope>
    <source>
        <strain evidence="5 6">DSM 12816</strain>
    </source>
</reference>
<dbReference type="GO" id="GO:0003677">
    <property type="term" value="F:DNA binding"/>
    <property type="evidence" value="ECO:0007669"/>
    <property type="project" value="UniProtKB-KW"/>
</dbReference>
<dbReference type="InterPro" id="IPR000835">
    <property type="entry name" value="HTH_MarR-typ"/>
</dbReference>
<name>A0A1W2AH53_9FIRM</name>
<dbReference type="PANTHER" id="PTHR42756">
    <property type="entry name" value="TRANSCRIPTIONAL REGULATOR, MARR"/>
    <property type="match status" value="1"/>
</dbReference>
<evidence type="ECO:0000256" key="3">
    <source>
        <dbReference type="ARBA" id="ARBA00023163"/>
    </source>
</evidence>
<organism evidence="5 6">
    <name type="scientific">Papillibacter cinnamivorans DSM 12816</name>
    <dbReference type="NCBI Taxonomy" id="1122930"/>
    <lineage>
        <taxon>Bacteria</taxon>
        <taxon>Bacillati</taxon>
        <taxon>Bacillota</taxon>
        <taxon>Clostridia</taxon>
        <taxon>Eubacteriales</taxon>
        <taxon>Oscillospiraceae</taxon>
        <taxon>Papillibacter</taxon>
    </lineage>
</organism>
<dbReference type="PANTHER" id="PTHR42756:SF1">
    <property type="entry name" value="TRANSCRIPTIONAL REPRESSOR OF EMRAB OPERON"/>
    <property type="match status" value="1"/>
</dbReference>
<gene>
    <name evidence="5" type="ORF">SAMN02745168_1720</name>
</gene>
<dbReference type="Pfam" id="PF12802">
    <property type="entry name" value="MarR_2"/>
    <property type="match status" value="1"/>
</dbReference>
<dbReference type="GO" id="GO:0003700">
    <property type="term" value="F:DNA-binding transcription factor activity"/>
    <property type="evidence" value="ECO:0007669"/>
    <property type="project" value="InterPro"/>
</dbReference>
<dbReference type="Proteomes" id="UP000192790">
    <property type="component" value="Unassembled WGS sequence"/>
</dbReference>
<dbReference type="CDD" id="cd00090">
    <property type="entry name" value="HTH_ARSR"/>
    <property type="match status" value="1"/>
</dbReference>
<dbReference type="OrthoDB" id="5461037at2"/>
<keyword evidence="6" id="KW-1185">Reference proteome</keyword>
<evidence type="ECO:0000313" key="6">
    <source>
        <dbReference type="Proteomes" id="UP000192790"/>
    </source>
</evidence>
<dbReference type="PRINTS" id="PR00598">
    <property type="entry name" value="HTHMARR"/>
</dbReference>
<dbReference type="SUPFAM" id="SSF46785">
    <property type="entry name" value="Winged helix' DNA-binding domain"/>
    <property type="match status" value="1"/>
</dbReference>
<keyword evidence="1" id="KW-0805">Transcription regulation</keyword>
<evidence type="ECO:0000313" key="5">
    <source>
        <dbReference type="EMBL" id="SMC60025.1"/>
    </source>
</evidence>
<evidence type="ECO:0000256" key="2">
    <source>
        <dbReference type="ARBA" id="ARBA00023125"/>
    </source>
</evidence>
<dbReference type="EMBL" id="FWXW01000004">
    <property type="protein sequence ID" value="SMC60025.1"/>
    <property type="molecule type" value="Genomic_DNA"/>
</dbReference>
<protein>
    <submittedName>
        <fullName evidence="5">DNA-binding transcriptional regulator, MarR family</fullName>
    </submittedName>
</protein>
<keyword evidence="2 5" id="KW-0238">DNA-binding</keyword>
<feature type="domain" description="HTH marR-type" evidence="4">
    <location>
        <begin position="9"/>
        <end position="146"/>
    </location>
</feature>
<proteinExistence type="predicted"/>
<dbReference type="InterPro" id="IPR036390">
    <property type="entry name" value="WH_DNA-bd_sf"/>
</dbReference>
<dbReference type="SMART" id="SM00347">
    <property type="entry name" value="HTH_MARR"/>
    <property type="match status" value="1"/>
</dbReference>
<dbReference type="Gene3D" id="1.10.10.10">
    <property type="entry name" value="Winged helix-like DNA-binding domain superfamily/Winged helix DNA-binding domain"/>
    <property type="match status" value="1"/>
</dbReference>
<keyword evidence="3" id="KW-0804">Transcription</keyword>
<evidence type="ECO:0000256" key="1">
    <source>
        <dbReference type="ARBA" id="ARBA00023015"/>
    </source>
</evidence>
<sequence length="157" mass="17934">MKDVLNAFEKELNDILVDTFRTILRVDEDALKSTGVTNLSISEMHLLESVGKSGPEGRTISDIAQELSVTLPTVTVAINKLEKKGYVQKVKSGADGRMVFVTLTRLGQKMDRVHRYFHEQMVRNISSEMEEEEKRILTMGIVKLNQFFKRKSLEMEK</sequence>
<dbReference type="InterPro" id="IPR036388">
    <property type="entry name" value="WH-like_DNA-bd_sf"/>
</dbReference>
<dbReference type="AlphaFoldDB" id="A0A1W2AH53"/>
<dbReference type="PROSITE" id="PS50995">
    <property type="entry name" value="HTH_MARR_2"/>
    <property type="match status" value="1"/>
</dbReference>